<organism evidence="1 2">
    <name type="scientific">Methanocella paludicola (strain DSM 17711 / JCM 13418 / NBRC 101707 / SANAE)</name>
    <dbReference type="NCBI Taxonomy" id="304371"/>
    <lineage>
        <taxon>Archaea</taxon>
        <taxon>Methanobacteriati</taxon>
        <taxon>Methanobacteriota</taxon>
        <taxon>Stenosarchaea group</taxon>
        <taxon>Methanomicrobia</taxon>
        <taxon>Methanocellales</taxon>
        <taxon>Methanocellaceae</taxon>
        <taxon>Methanocella</taxon>
    </lineage>
</organism>
<dbReference type="Proteomes" id="UP000001882">
    <property type="component" value="Chromosome"/>
</dbReference>
<dbReference type="InParanoid" id="D1YYY1"/>
<reference evidence="2" key="3">
    <citation type="journal article" date="2011" name="PLoS ONE">
        <title>Genome sequence of a mesophilic hydrogenotrophic methanogen Methanocella paludicola, the first cultivated representative of the order Methanocellales.</title>
        <authorList>
            <person name="Sakai S."/>
            <person name="Takaki Y."/>
            <person name="Shimamura S."/>
            <person name="Sekine M."/>
            <person name="Tajima T."/>
            <person name="Kosugi H."/>
            <person name="Ichikawa N."/>
            <person name="Tasumi E."/>
            <person name="Hiraki A.T."/>
            <person name="Shimizu A."/>
            <person name="Kato Y."/>
            <person name="Nishiko R."/>
            <person name="Mori K."/>
            <person name="Fujita N."/>
            <person name="Imachi H."/>
            <person name="Takai K."/>
        </authorList>
    </citation>
    <scope>NUCLEOTIDE SEQUENCE [LARGE SCALE GENOMIC DNA]</scope>
    <source>
        <strain evidence="2">DSM 17711 / JCM 13418 / NBRC 101707 / SANAE</strain>
    </source>
</reference>
<dbReference type="SUPFAM" id="SSF141694">
    <property type="entry name" value="AF2212/PG0164-like"/>
    <property type="match status" value="1"/>
</dbReference>
<dbReference type="Pfam" id="PF08922">
    <property type="entry name" value="DUF1905"/>
    <property type="match status" value="1"/>
</dbReference>
<dbReference type="Pfam" id="PF13376">
    <property type="entry name" value="OmdA"/>
    <property type="match status" value="1"/>
</dbReference>
<dbReference type="EMBL" id="AP011532">
    <property type="protein sequence ID" value="BAI61653.1"/>
    <property type="molecule type" value="Genomic_DNA"/>
</dbReference>
<dbReference type="AlphaFoldDB" id="D1YYY1"/>
<accession>D1YYY1</accession>
<dbReference type="Gene3D" id="2.40.30.100">
    <property type="entry name" value="AF2212/PG0164-like"/>
    <property type="match status" value="1"/>
</dbReference>
<dbReference type="GeneID" id="8682853"/>
<proteinExistence type="predicted"/>
<dbReference type="InterPro" id="IPR037079">
    <property type="entry name" value="AF2212/PG0164-like_sf"/>
</dbReference>
<protein>
    <recommendedName>
        <fullName evidence="3">DUF1905 domain-containing protein</fullName>
    </recommendedName>
</protein>
<gene>
    <name evidence="1" type="ordered locus">MCP_1581</name>
</gene>
<evidence type="ECO:0008006" key="3">
    <source>
        <dbReference type="Google" id="ProtNLM"/>
    </source>
</evidence>
<dbReference type="InterPro" id="IPR015018">
    <property type="entry name" value="DUF1905"/>
</dbReference>
<sequence length="228" mass="25410">MKAERFSRKIYKTGINFAVDVPHEVSKAFGMRGNIPVTGSVNGVPLKATLVPVGQGRHRLFLNGDTRKALGAGEGDTVEVSVSIDKEPRTRPVPPMFREALDKDPDAKAAWDKLPPSRKKEILAYLNNLKSPESLKRNIDKAIKNHLVFYGRKKNKGPGGDSSRSRFLEAKRYFELHCALCPYSRRVGEHDPYPGAGDGDVQRPDAALPEQVGELYLCHRHGQVLHEY</sequence>
<reference evidence="1 2" key="2">
    <citation type="journal article" date="2008" name="Int. J. Syst. Evol. Microbiol.">
        <title>Methanocella paludicola gen. nov., sp. nov., a methane-producing archaeon, the first isolate of the lineage 'Rice Cluster I', and proposal of the new archaeal order Methanocellales ord. nov.</title>
        <authorList>
            <person name="Sakai S."/>
            <person name="Imachi H."/>
            <person name="Hanada S."/>
            <person name="Ohashi A."/>
            <person name="Harada H."/>
            <person name="Kamagata Y."/>
        </authorList>
    </citation>
    <scope>NUCLEOTIDE SEQUENCE [LARGE SCALE GENOMIC DNA]</scope>
    <source>
        <strain evidence="2">DSM 17711 / JCM 13418 / NBRC 101707 / SANAE</strain>
    </source>
</reference>
<name>D1YYY1_METPS</name>
<evidence type="ECO:0000313" key="1">
    <source>
        <dbReference type="EMBL" id="BAI61653.1"/>
    </source>
</evidence>
<evidence type="ECO:0000313" key="2">
    <source>
        <dbReference type="Proteomes" id="UP000001882"/>
    </source>
</evidence>
<dbReference type="KEGG" id="mpd:MCP_1581"/>
<dbReference type="RefSeq" id="WP_012900332.1">
    <property type="nucleotide sequence ID" value="NC_013665.1"/>
</dbReference>
<reference evidence="1 2" key="1">
    <citation type="journal article" date="2007" name="Appl. Environ. Microbiol.">
        <title>Isolation of key methanogens for global methane emission from rice paddy fields: a novel isolate affiliated with the clone cluster rice cluster I.</title>
        <authorList>
            <person name="Sakai S."/>
            <person name="Imachi H."/>
            <person name="Sekiguchi Y."/>
            <person name="Ohashi A."/>
            <person name="Harada H."/>
            <person name="Kamagata Y."/>
        </authorList>
    </citation>
    <scope>NUCLEOTIDE SEQUENCE [LARGE SCALE GENOMIC DNA]</scope>
    <source>
        <strain evidence="2">DSM 17711 / JCM 13418 / NBRC 101707 / SANAE</strain>
    </source>
</reference>
<keyword evidence="2" id="KW-1185">Reference proteome</keyword>